<keyword evidence="2" id="KW-1185">Reference proteome</keyword>
<protein>
    <submittedName>
        <fullName evidence="1">Uncharacterized protein</fullName>
    </submittedName>
</protein>
<evidence type="ECO:0000313" key="1">
    <source>
        <dbReference type="EMBL" id="KAF2627221.1"/>
    </source>
</evidence>
<proteinExistence type="predicted"/>
<reference evidence="1" key="1">
    <citation type="journal article" date="2020" name="Stud. Mycol.">
        <title>101 Dothideomycetes genomes: a test case for predicting lifestyles and emergence of pathogens.</title>
        <authorList>
            <person name="Haridas S."/>
            <person name="Albert R."/>
            <person name="Binder M."/>
            <person name="Bloem J."/>
            <person name="Labutti K."/>
            <person name="Salamov A."/>
            <person name="Andreopoulos B."/>
            <person name="Baker S."/>
            <person name="Barry K."/>
            <person name="Bills G."/>
            <person name="Bluhm B."/>
            <person name="Cannon C."/>
            <person name="Castanera R."/>
            <person name="Culley D."/>
            <person name="Daum C."/>
            <person name="Ezra D."/>
            <person name="Gonzalez J."/>
            <person name="Henrissat B."/>
            <person name="Kuo A."/>
            <person name="Liang C."/>
            <person name="Lipzen A."/>
            <person name="Lutzoni F."/>
            <person name="Magnuson J."/>
            <person name="Mondo S."/>
            <person name="Nolan M."/>
            <person name="Ohm R."/>
            <person name="Pangilinan J."/>
            <person name="Park H.-J."/>
            <person name="Ramirez L."/>
            <person name="Alfaro M."/>
            <person name="Sun H."/>
            <person name="Tritt A."/>
            <person name="Yoshinaga Y."/>
            <person name="Zwiers L.-H."/>
            <person name="Turgeon B."/>
            <person name="Goodwin S."/>
            <person name="Spatafora J."/>
            <person name="Crous P."/>
            <person name="Grigoriev I."/>
        </authorList>
    </citation>
    <scope>NUCLEOTIDE SEQUENCE</scope>
    <source>
        <strain evidence="1">CBS 525.71</strain>
    </source>
</reference>
<comment type="caution">
    <text evidence="1">The sequence shown here is derived from an EMBL/GenBank/DDBJ whole genome shotgun (WGS) entry which is preliminary data.</text>
</comment>
<dbReference type="EMBL" id="MU006718">
    <property type="protein sequence ID" value="KAF2627221.1"/>
    <property type="molecule type" value="Genomic_DNA"/>
</dbReference>
<dbReference type="Proteomes" id="UP000799754">
    <property type="component" value="Unassembled WGS sequence"/>
</dbReference>
<evidence type="ECO:0000313" key="2">
    <source>
        <dbReference type="Proteomes" id="UP000799754"/>
    </source>
</evidence>
<organism evidence="1 2">
    <name type="scientific">Macroventuria anomochaeta</name>
    <dbReference type="NCBI Taxonomy" id="301207"/>
    <lineage>
        <taxon>Eukaryota</taxon>
        <taxon>Fungi</taxon>
        <taxon>Dikarya</taxon>
        <taxon>Ascomycota</taxon>
        <taxon>Pezizomycotina</taxon>
        <taxon>Dothideomycetes</taxon>
        <taxon>Pleosporomycetidae</taxon>
        <taxon>Pleosporales</taxon>
        <taxon>Pleosporineae</taxon>
        <taxon>Didymellaceae</taxon>
        <taxon>Macroventuria</taxon>
    </lineage>
</organism>
<gene>
    <name evidence="1" type="ORF">BU25DRAFT_342366</name>
</gene>
<sequence length="535" mass="58861">MTSGVPSRETGRKTRRHHQKSRDGCLECKRRRKKCDESRPSCTRCILGLIKCLYLSAVPSAEINGRDGSYIPRLPISPVGATSSISPPPNLIPLSSHPESPHVDTDGYRTISKFPSSPSDTDLYYHYLRHVSPNMGVCRSGYSLLQSGMPTLAQQSAAVYHSILAVSAVHLAWNTISKNPPPKTESVHQILLSGYQHYNEASERIRESISKSGTPDSGNLLTSTLILVPFAAASQQINHWISSSSGTQKSHGPLLSTPRDVIILVRGVRIMLETLLSGDLGISCEPPVPMALDRDTISVMPVASLMSKALHPSHNHVMTAMIVTSSRDAFSKLQVRLDSLVPNGSDPLDHTISACKTAFSILEQIRSSAFSMATPSQSEYVQADAASSTHIAPWLRSFVSRPCEVKGIVLLPTEPLTRLLLSFFAQIPQGYLDLVLPLLDQRLENPAGAPPDCIASDLTQKQALALDIYAHWSVLMFLVEEESWWIGMLPLVTLTGMVNRYGTQLVRRLWPECDDQTQWWPGTMLRTLQDIKGCI</sequence>
<accession>A0ACB6RZ95</accession>
<name>A0ACB6RZ95_9PLEO</name>